<evidence type="ECO:0000313" key="2">
    <source>
        <dbReference type="EMBL" id="CAB3727644.1"/>
    </source>
</evidence>
<evidence type="ECO:0000313" key="3">
    <source>
        <dbReference type="Proteomes" id="UP000494111"/>
    </source>
</evidence>
<dbReference type="PIRSF" id="PIRSF017082">
    <property type="entry name" value="YflP"/>
    <property type="match status" value="1"/>
</dbReference>
<sequence length="351" mass="36280">MPTRRIPSRPIRSRLIPSGAAHSETSDRTRSPARRAVLLALTAALAGAGLGTAHAEQRVIRIVVPYGTGAVQDTIARAISDELGHALNASIVVENRAGAGGTVGTAQVARATPDGNTLVLAAASHHIAGYLYKNLNYDPYKDFTGVAYLGNTGYIILASAALKAANTAEFIQAVKAKPGAYDYASAGNGSASHLGMASFLTAAGAQMQHIPMKSTGDAVTELLAGRVAAVTAATIGVTGYRNDPRVVFLAYTGKQRSRFAPDLPTVAESGLPGYAFDSWLGLLAPAGIAPAERDKINAAVNKVLADPKVQTRLASLGVEAEAKSPAQFQDLLKADWDAAGKLVTASGARVE</sequence>
<dbReference type="SUPFAM" id="SSF53850">
    <property type="entry name" value="Periplasmic binding protein-like II"/>
    <property type="match status" value="1"/>
</dbReference>
<proteinExistence type="inferred from homology"/>
<organism evidence="2 3">
    <name type="scientific">Achromobacter deleyi</name>
    <dbReference type="NCBI Taxonomy" id="1353891"/>
    <lineage>
        <taxon>Bacteria</taxon>
        <taxon>Pseudomonadati</taxon>
        <taxon>Pseudomonadota</taxon>
        <taxon>Betaproteobacteria</taxon>
        <taxon>Burkholderiales</taxon>
        <taxon>Alcaligenaceae</taxon>
        <taxon>Achromobacter</taxon>
    </lineage>
</organism>
<dbReference type="InterPro" id="IPR006311">
    <property type="entry name" value="TAT_signal"/>
</dbReference>
<evidence type="ECO:0000256" key="1">
    <source>
        <dbReference type="ARBA" id="ARBA00006987"/>
    </source>
</evidence>
<dbReference type="AlphaFoldDB" id="A0A6S7AFK5"/>
<dbReference type="Gene3D" id="3.40.190.10">
    <property type="entry name" value="Periplasmic binding protein-like II"/>
    <property type="match status" value="1"/>
</dbReference>
<dbReference type="Proteomes" id="UP000494111">
    <property type="component" value="Unassembled WGS sequence"/>
</dbReference>
<reference evidence="2 3" key="1">
    <citation type="submission" date="2020-04" db="EMBL/GenBank/DDBJ databases">
        <authorList>
            <person name="De Canck E."/>
        </authorList>
    </citation>
    <scope>NUCLEOTIDE SEQUENCE [LARGE SCALE GENOMIC DNA]</scope>
    <source>
        <strain evidence="2 3">LMG 3458</strain>
    </source>
</reference>
<dbReference type="EMBL" id="CADIJO010000018">
    <property type="protein sequence ID" value="CAB3727644.1"/>
    <property type="molecule type" value="Genomic_DNA"/>
</dbReference>
<evidence type="ECO:0008006" key="4">
    <source>
        <dbReference type="Google" id="ProtNLM"/>
    </source>
</evidence>
<dbReference type="Gene3D" id="3.40.190.150">
    <property type="entry name" value="Bordetella uptake gene, domain 1"/>
    <property type="match status" value="1"/>
</dbReference>
<dbReference type="InterPro" id="IPR042100">
    <property type="entry name" value="Bug_dom1"/>
</dbReference>
<dbReference type="PROSITE" id="PS51318">
    <property type="entry name" value="TAT"/>
    <property type="match status" value="1"/>
</dbReference>
<gene>
    <name evidence="2" type="ORF">LMG3458_04543</name>
</gene>
<protein>
    <recommendedName>
        <fullName evidence="4">Receptor</fullName>
    </recommendedName>
</protein>
<accession>A0A6S7AFK5</accession>
<name>A0A6S7AFK5_9BURK</name>
<dbReference type="PANTHER" id="PTHR42928:SF5">
    <property type="entry name" value="BLR1237 PROTEIN"/>
    <property type="match status" value="1"/>
</dbReference>
<dbReference type="PANTHER" id="PTHR42928">
    <property type="entry name" value="TRICARBOXYLATE-BINDING PROTEIN"/>
    <property type="match status" value="1"/>
</dbReference>
<dbReference type="Pfam" id="PF03401">
    <property type="entry name" value="TctC"/>
    <property type="match status" value="1"/>
</dbReference>
<dbReference type="RefSeq" id="WP_246289060.1">
    <property type="nucleotide sequence ID" value="NZ_CADIJO010000018.1"/>
</dbReference>
<dbReference type="InterPro" id="IPR005064">
    <property type="entry name" value="BUG"/>
</dbReference>
<comment type="similarity">
    <text evidence="1">Belongs to the UPF0065 (bug) family.</text>
</comment>